<dbReference type="AlphaFoldDB" id="A0A4C1ZP44"/>
<organism evidence="1 2">
    <name type="scientific">Eumeta variegata</name>
    <name type="common">Bagworm moth</name>
    <name type="synonym">Eumeta japonica</name>
    <dbReference type="NCBI Taxonomy" id="151549"/>
    <lineage>
        <taxon>Eukaryota</taxon>
        <taxon>Metazoa</taxon>
        <taxon>Ecdysozoa</taxon>
        <taxon>Arthropoda</taxon>
        <taxon>Hexapoda</taxon>
        <taxon>Insecta</taxon>
        <taxon>Pterygota</taxon>
        <taxon>Neoptera</taxon>
        <taxon>Endopterygota</taxon>
        <taxon>Lepidoptera</taxon>
        <taxon>Glossata</taxon>
        <taxon>Ditrysia</taxon>
        <taxon>Tineoidea</taxon>
        <taxon>Psychidae</taxon>
        <taxon>Oiketicinae</taxon>
        <taxon>Eumeta</taxon>
    </lineage>
</organism>
<dbReference type="EMBL" id="BGZK01002017">
    <property type="protein sequence ID" value="GBP89660.1"/>
    <property type="molecule type" value="Genomic_DNA"/>
</dbReference>
<accession>A0A4C1ZP44</accession>
<evidence type="ECO:0000313" key="2">
    <source>
        <dbReference type="Proteomes" id="UP000299102"/>
    </source>
</evidence>
<comment type="caution">
    <text evidence="1">The sequence shown here is derived from an EMBL/GenBank/DDBJ whole genome shotgun (WGS) entry which is preliminary data.</text>
</comment>
<proteinExistence type="predicted"/>
<gene>
    <name evidence="1" type="ORF">EVAR_66992_1</name>
</gene>
<reference evidence="1 2" key="1">
    <citation type="journal article" date="2019" name="Commun. Biol.">
        <title>The bagworm genome reveals a unique fibroin gene that provides high tensile strength.</title>
        <authorList>
            <person name="Kono N."/>
            <person name="Nakamura H."/>
            <person name="Ohtoshi R."/>
            <person name="Tomita M."/>
            <person name="Numata K."/>
            <person name="Arakawa K."/>
        </authorList>
    </citation>
    <scope>NUCLEOTIDE SEQUENCE [LARGE SCALE GENOMIC DNA]</scope>
</reference>
<keyword evidence="2" id="KW-1185">Reference proteome</keyword>
<evidence type="ECO:0000313" key="1">
    <source>
        <dbReference type="EMBL" id="GBP89660.1"/>
    </source>
</evidence>
<name>A0A4C1ZP44_EUMVA</name>
<dbReference type="Proteomes" id="UP000299102">
    <property type="component" value="Unassembled WGS sequence"/>
</dbReference>
<sequence>MSRRPTIRDLEQKTSKVMCDCLTSERDDHETEIRSVMFINTTLKSELAEMDIECYDASDQRERTTVVTGMSNRCSKYKLCMVCVLHIRKRSAYERNTVSREKVDLCNFAEWKRLIERIARRPTQTKQMSNAVYADAPCASDCASPQSGRACAPRAADRDVVIYNAVQLGREKHTQYLAARRPIIVEWERDARHSAGLSFGDSSLRYRALHFSK</sequence>
<protein>
    <submittedName>
        <fullName evidence="1">Uncharacterized protein</fullName>
    </submittedName>
</protein>